<dbReference type="PANTHER" id="PTHR30154:SF34">
    <property type="entry name" value="TRANSCRIPTIONAL REGULATOR AZLB"/>
    <property type="match status" value="1"/>
</dbReference>
<dbReference type="InterPro" id="IPR011991">
    <property type="entry name" value="ArsR-like_HTH"/>
</dbReference>
<dbReference type="InterPro" id="IPR036390">
    <property type="entry name" value="WH_DNA-bd_sf"/>
</dbReference>
<keyword evidence="2" id="KW-0238">DNA-binding</keyword>
<dbReference type="CDD" id="cd00090">
    <property type="entry name" value="HTH_ARSR"/>
    <property type="match status" value="1"/>
</dbReference>
<dbReference type="InterPro" id="IPR019888">
    <property type="entry name" value="Tscrpt_reg_AsnC-like"/>
</dbReference>
<name>A0A1F2P5C0_9EURY</name>
<dbReference type="GO" id="GO:0003700">
    <property type="term" value="F:DNA-binding transcription factor activity"/>
    <property type="evidence" value="ECO:0007669"/>
    <property type="project" value="InterPro"/>
</dbReference>
<dbReference type="AlphaFoldDB" id="A0A1F2P5C0"/>
<dbReference type="Pfam" id="PF01037">
    <property type="entry name" value="AsnC_trans_reg"/>
    <property type="match status" value="1"/>
</dbReference>
<dbReference type="SUPFAM" id="SSF46785">
    <property type="entry name" value="Winged helix' DNA-binding domain"/>
    <property type="match status" value="1"/>
</dbReference>
<proteinExistence type="predicted"/>
<dbReference type="GO" id="GO:0043200">
    <property type="term" value="P:response to amino acid"/>
    <property type="evidence" value="ECO:0007669"/>
    <property type="project" value="TreeGrafter"/>
</dbReference>
<organism evidence="6 7">
    <name type="scientific">Candidatus Syntropharchaeum butanivorans</name>
    <dbReference type="NCBI Taxonomy" id="1839936"/>
    <lineage>
        <taxon>Archaea</taxon>
        <taxon>Methanobacteriati</taxon>
        <taxon>Methanobacteriota</taxon>
        <taxon>Stenosarchaea group</taxon>
        <taxon>Methanomicrobia</taxon>
        <taxon>Methanosarcinales</taxon>
        <taxon>ANME-2 cluster</taxon>
        <taxon>Candidatus Syntropharchaeum</taxon>
    </lineage>
</organism>
<dbReference type="PROSITE" id="PS00519">
    <property type="entry name" value="HTH_ASNC_1"/>
    <property type="match status" value="1"/>
</dbReference>
<dbReference type="Gene3D" id="1.10.10.10">
    <property type="entry name" value="Winged helix-like DNA-binding domain superfamily/Winged helix DNA-binding domain"/>
    <property type="match status" value="1"/>
</dbReference>
<dbReference type="PRINTS" id="PR00033">
    <property type="entry name" value="HTHASNC"/>
</dbReference>
<evidence type="ECO:0000256" key="2">
    <source>
        <dbReference type="ARBA" id="ARBA00023125"/>
    </source>
</evidence>
<keyword evidence="7" id="KW-1185">Reference proteome</keyword>
<dbReference type="SUPFAM" id="SSF54909">
    <property type="entry name" value="Dimeric alpha+beta barrel"/>
    <property type="match status" value="1"/>
</dbReference>
<evidence type="ECO:0000259" key="5">
    <source>
        <dbReference type="PROSITE" id="PS51000"/>
    </source>
</evidence>
<dbReference type="Gene3D" id="3.30.70.920">
    <property type="match status" value="1"/>
</dbReference>
<evidence type="ECO:0000259" key="4">
    <source>
        <dbReference type="PROSITE" id="PS50956"/>
    </source>
</evidence>
<comment type="caution">
    <text evidence="6">The sequence shown here is derived from an EMBL/GenBank/DDBJ whole genome shotgun (WGS) entry which is preliminary data.</text>
</comment>
<dbReference type="InterPro" id="IPR036388">
    <property type="entry name" value="WH-like_DNA-bd_sf"/>
</dbReference>
<dbReference type="GO" id="GO:0005829">
    <property type="term" value="C:cytosol"/>
    <property type="evidence" value="ECO:0007669"/>
    <property type="project" value="TreeGrafter"/>
</dbReference>
<dbReference type="STRING" id="1839936.SBU_000474"/>
<evidence type="ECO:0000313" key="7">
    <source>
        <dbReference type="Proteomes" id="UP000185779"/>
    </source>
</evidence>
<evidence type="ECO:0000256" key="1">
    <source>
        <dbReference type="ARBA" id="ARBA00023015"/>
    </source>
</evidence>
<protein>
    <submittedName>
        <fullName evidence="6">Transcriptional regulator, AsnC family</fullName>
    </submittedName>
</protein>
<dbReference type="InterPro" id="IPR019887">
    <property type="entry name" value="Tscrpt_reg_AsnC/Lrp_C"/>
</dbReference>
<reference evidence="6" key="1">
    <citation type="submission" date="2016-05" db="EMBL/GenBank/DDBJ databases">
        <title>Microbial consortia oxidize butane by reversing methanogenesis.</title>
        <authorList>
            <person name="Laso-Perez R."/>
            <person name="Richter M."/>
            <person name="Wegener G."/>
            <person name="Musat F."/>
        </authorList>
    </citation>
    <scope>NUCLEOTIDE SEQUENCE [LARGE SCALE GENOMIC DNA]</scope>
    <source>
        <strain evidence="6">BOX1</strain>
    </source>
</reference>
<dbReference type="GO" id="GO:0043565">
    <property type="term" value="F:sequence-specific DNA binding"/>
    <property type="evidence" value="ECO:0007669"/>
    <property type="project" value="InterPro"/>
</dbReference>
<feature type="domain" description="HTH deoR-type" evidence="5">
    <location>
        <begin position="2"/>
        <end position="57"/>
    </location>
</feature>
<dbReference type="PROSITE" id="PS51000">
    <property type="entry name" value="HTH_DEOR_2"/>
    <property type="match status" value="1"/>
</dbReference>
<keyword evidence="3" id="KW-0804">Transcription</keyword>
<dbReference type="InterPro" id="IPR011008">
    <property type="entry name" value="Dimeric_a/b-barrel"/>
</dbReference>
<dbReference type="Pfam" id="PF13412">
    <property type="entry name" value="HTH_24"/>
    <property type="match status" value="1"/>
</dbReference>
<dbReference type="PATRIC" id="fig|1839936.3.peg.479"/>
<dbReference type="InterPro" id="IPR000485">
    <property type="entry name" value="AsnC-type_HTH_dom"/>
</dbReference>
<dbReference type="PANTHER" id="PTHR30154">
    <property type="entry name" value="LEUCINE-RESPONSIVE REGULATORY PROTEIN"/>
    <property type="match status" value="1"/>
</dbReference>
<dbReference type="Proteomes" id="UP000185779">
    <property type="component" value="Unassembled WGS sequence"/>
</dbReference>
<dbReference type="InterPro" id="IPR001034">
    <property type="entry name" value="DeoR_HTH"/>
</dbReference>
<gene>
    <name evidence="6" type="ORF">SBU_000474</name>
</gene>
<keyword evidence="1" id="KW-0805">Transcription regulation</keyword>
<dbReference type="PROSITE" id="PS50956">
    <property type="entry name" value="HTH_ASNC_2"/>
    <property type="match status" value="1"/>
</dbReference>
<sequence>MIDDKDRKIVEILMKNARASFTEIADALGLSESTIRKRVRQLEESGVIRRYTTIIDPAKLGYNTVAIVGLDVEPSQFLEAADAMSRLDEVRWVATSTGDHMIMAEIWTRDGKELGRLISEKIGRIEGVHRICPAIILEMIKG</sequence>
<dbReference type="SMART" id="SM00344">
    <property type="entry name" value="HTH_ASNC"/>
    <property type="match status" value="1"/>
</dbReference>
<feature type="domain" description="HTH asnC-type" evidence="4">
    <location>
        <begin position="2"/>
        <end position="63"/>
    </location>
</feature>
<dbReference type="InterPro" id="IPR019885">
    <property type="entry name" value="Tscrpt_reg_HTH_AsnC-type_CS"/>
</dbReference>
<accession>A0A1F2P5C0</accession>
<evidence type="ECO:0000313" key="6">
    <source>
        <dbReference type="EMBL" id="OFV66507.1"/>
    </source>
</evidence>
<dbReference type="EMBL" id="LYOR01000002">
    <property type="protein sequence ID" value="OFV66507.1"/>
    <property type="molecule type" value="Genomic_DNA"/>
</dbReference>
<evidence type="ECO:0000256" key="3">
    <source>
        <dbReference type="ARBA" id="ARBA00023163"/>
    </source>
</evidence>